<evidence type="ECO:0000313" key="11">
    <source>
        <dbReference type="Proteomes" id="UP000738402"/>
    </source>
</evidence>
<dbReference type="Proteomes" id="UP000697297">
    <property type="component" value="Unassembled WGS sequence"/>
</dbReference>
<comment type="caution">
    <text evidence="8">The sequence shown here is derived from an EMBL/GenBank/DDBJ whole genome shotgun (WGS) entry which is preliminary data.</text>
</comment>
<evidence type="ECO:0000313" key="9">
    <source>
        <dbReference type="EMBL" id="KAG7765934.1"/>
    </source>
</evidence>
<feature type="transmembrane region" description="Helical" evidence="6">
    <location>
        <begin position="74"/>
        <end position="92"/>
    </location>
</feature>
<protein>
    <recommendedName>
        <fullName evidence="7">t-SNARE coiled-coil homology domain-containing protein</fullName>
    </recommendedName>
</protein>
<dbReference type="PROSITE" id="PS50192">
    <property type="entry name" value="T_SNARE"/>
    <property type="match status" value="1"/>
</dbReference>
<dbReference type="GO" id="GO:0005737">
    <property type="term" value="C:cytoplasm"/>
    <property type="evidence" value="ECO:0007669"/>
    <property type="project" value="UniProtKB-ARBA"/>
</dbReference>
<accession>A0AAN6D477</accession>
<evidence type="ECO:0000256" key="3">
    <source>
        <dbReference type="ARBA" id="ARBA00022692"/>
    </source>
</evidence>
<dbReference type="PANTHER" id="PTHR12791">
    <property type="entry name" value="GOLGI SNARE BET1-RELATED"/>
    <property type="match status" value="1"/>
</dbReference>
<keyword evidence="5 6" id="KW-0472">Membrane</keyword>
<dbReference type="Proteomes" id="UP000738402">
    <property type="component" value="Unassembled WGS sequence"/>
</dbReference>
<keyword evidence="4 6" id="KW-1133">Transmembrane helix</keyword>
<evidence type="ECO:0000256" key="2">
    <source>
        <dbReference type="ARBA" id="ARBA00022448"/>
    </source>
</evidence>
<keyword evidence="2" id="KW-0813">Transport</keyword>
<sequence length="95" mass="10387">MSRAAGIEQENESQFNLLASKISTFKNVANDINNYAQEDSTTLSNVSNAMNALLENVKATSSKLGRVVASKPHTFRMVVAGVLGFFIIYTVLKFI</sequence>
<dbReference type="AlphaFoldDB" id="A0AAN6D477"/>
<dbReference type="EMBL" id="JAHLUH010000011">
    <property type="protein sequence ID" value="KAG7725817.1"/>
    <property type="molecule type" value="Genomic_DNA"/>
</dbReference>
<organism evidence="8 11">
    <name type="scientific">Ogataea haglerorum</name>
    <dbReference type="NCBI Taxonomy" id="1937702"/>
    <lineage>
        <taxon>Eukaryota</taxon>
        <taxon>Fungi</taxon>
        <taxon>Dikarya</taxon>
        <taxon>Ascomycota</taxon>
        <taxon>Saccharomycotina</taxon>
        <taxon>Pichiomycetes</taxon>
        <taxon>Pichiales</taxon>
        <taxon>Pichiaceae</taxon>
        <taxon>Ogataea</taxon>
    </lineage>
</organism>
<evidence type="ECO:0000313" key="10">
    <source>
        <dbReference type="Proteomes" id="UP000697297"/>
    </source>
</evidence>
<evidence type="ECO:0000256" key="5">
    <source>
        <dbReference type="ARBA" id="ARBA00023136"/>
    </source>
</evidence>
<reference evidence="8 10" key="1">
    <citation type="journal article" date="2021" name="G3 (Bethesda)">
        <title>Genomic diversity, chromosomal rearrangements, and interspecies hybridization in the ogataea polymorpha species complex.</title>
        <authorList>
            <person name="Hanson S.J."/>
            <person name="Cinneide E.O."/>
            <person name="Salzberg L.I."/>
            <person name="Wolfe K.H."/>
            <person name="McGowan J."/>
            <person name="Fitzpatrick D.A."/>
            <person name="Matlin K."/>
        </authorList>
    </citation>
    <scope>NUCLEOTIDE SEQUENCE</scope>
    <source>
        <strain evidence="9">81-436-3</strain>
        <strain evidence="8">83-405-1</strain>
    </source>
</reference>
<evidence type="ECO:0000259" key="7">
    <source>
        <dbReference type="PROSITE" id="PS50192"/>
    </source>
</evidence>
<feature type="domain" description="T-SNARE coiled-coil homology" evidence="7">
    <location>
        <begin position="5"/>
        <end position="67"/>
    </location>
</feature>
<dbReference type="SUPFAM" id="SSF58038">
    <property type="entry name" value="SNARE fusion complex"/>
    <property type="match status" value="1"/>
</dbReference>
<dbReference type="GO" id="GO:0016020">
    <property type="term" value="C:membrane"/>
    <property type="evidence" value="ECO:0007669"/>
    <property type="project" value="UniProtKB-SubCell"/>
</dbReference>
<keyword evidence="10" id="KW-1185">Reference proteome</keyword>
<evidence type="ECO:0000313" key="8">
    <source>
        <dbReference type="EMBL" id="KAG7725817.1"/>
    </source>
</evidence>
<evidence type="ECO:0000256" key="4">
    <source>
        <dbReference type="ARBA" id="ARBA00022989"/>
    </source>
</evidence>
<comment type="subcellular location">
    <subcellularLocation>
        <location evidence="1">Membrane</location>
        <topology evidence="1">Single-pass membrane protein</topology>
    </subcellularLocation>
</comment>
<evidence type="ECO:0000256" key="6">
    <source>
        <dbReference type="SAM" id="Phobius"/>
    </source>
</evidence>
<evidence type="ECO:0000256" key="1">
    <source>
        <dbReference type="ARBA" id="ARBA00004167"/>
    </source>
</evidence>
<dbReference type="EMBL" id="JAHLUN010000005">
    <property type="protein sequence ID" value="KAG7765934.1"/>
    <property type="molecule type" value="Genomic_DNA"/>
</dbReference>
<proteinExistence type="predicted"/>
<gene>
    <name evidence="8" type="ORF">KL933_003865</name>
    <name evidence="9" type="ORF">KL946_002114</name>
</gene>
<keyword evidence="3 6" id="KW-0812">Transmembrane</keyword>
<dbReference type="GO" id="GO:0012505">
    <property type="term" value="C:endomembrane system"/>
    <property type="evidence" value="ECO:0007669"/>
    <property type="project" value="UniProtKB-ARBA"/>
</dbReference>
<name>A0AAN6D477_9ASCO</name>
<dbReference type="InterPro" id="IPR000727">
    <property type="entry name" value="T_SNARE_dom"/>
</dbReference>